<evidence type="ECO:0000256" key="1">
    <source>
        <dbReference type="SAM" id="MobiDB-lite"/>
    </source>
</evidence>
<feature type="compositionally biased region" description="Polar residues" evidence="1">
    <location>
        <begin position="191"/>
        <end position="207"/>
    </location>
</feature>
<dbReference type="AlphaFoldDB" id="A0ABD0LNF3"/>
<evidence type="ECO:0000313" key="3">
    <source>
        <dbReference type="Proteomes" id="UP001519460"/>
    </source>
</evidence>
<comment type="caution">
    <text evidence="2">The sequence shown here is derived from an EMBL/GenBank/DDBJ whole genome shotgun (WGS) entry which is preliminary data.</text>
</comment>
<name>A0ABD0LNF3_9CAEN</name>
<sequence>MPVCQDSAALALCSVLAIEPGGPVTESCDARASQLASLLISADDRTPFTGEIETQHPDCTPVGKLVPSLYFPSHKAPADQGQPSVTLFPGRVRYGPATGVGAVARADQLTAKSPRDDGGFQLPSFAQINLPAAALFRSARALLQTSRVDWSGFHGQTVKNREDRLSGGLGYNPPAQLNEGGGFVALKTNGRRSSFSRTSQGRQRGSQ</sequence>
<protein>
    <submittedName>
        <fullName evidence="2">Uncharacterized protein</fullName>
    </submittedName>
</protein>
<gene>
    <name evidence="2" type="ORF">BaRGS_00008152</name>
</gene>
<dbReference type="EMBL" id="JACVVK020000036">
    <property type="protein sequence ID" value="KAK7500577.1"/>
    <property type="molecule type" value="Genomic_DNA"/>
</dbReference>
<accession>A0ABD0LNF3</accession>
<evidence type="ECO:0000313" key="2">
    <source>
        <dbReference type="EMBL" id="KAK7500577.1"/>
    </source>
</evidence>
<proteinExistence type="predicted"/>
<feature type="non-terminal residue" evidence="2">
    <location>
        <position position="207"/>
    </location>
</feature>
<keyword evidence="3" id="KW-1185">Reference proteome</keyword>
<organism evidence="2 3">
    <name type="scientific">Batillaria attramentaria</name>
    <dbReference type="NCBI Taxonomy" id="370345"/>
    <lineage>
        <taxon>Eukaryota</taxon>
        <taxon>Metazoa</taxon>
        <taxon>Spiralia</taxon>
        <taxon>Lophotrochozoa</taxon>
        <taxon>Mollusca</taxon>
        <taxon>Gastropoda</taxon>
        <taxon>Caenogastropoda</taxon>
        <taxon>Sorbeoconcha</taxon>
        <taxon>Cerithioidea</taxon>
        <taxon>Batillariidae</taxon>
        <taxon>Batillaria</taxon>
    </lineage>
</organism>
<dbReference type="Proteomes" id="UP001519460">
    <property type="component" value="Unassembled WGS sequence"/>
</dbReference>
<feature type="region of interest" description="Disordered" evidence="1">
    <location>
        <begin position="164"/>
        <end position="207"/>
    </location>
</feature>
<reference evidence="2 3" key="1">
    <citation type="journal article" date="2023" name="Sci. Data">
        <title>Genome assembly of the Korean intertidal mud-creeper Batillaria attramentaria.</title>
        <authorList>
            <person name="Patra A.K."/>
            <person name="Ho P.T."/>
            <person name="Jun S."/>
            <person name="Lee S.J."/>
            <person name="Kim Y."/>
            <person name="Won Y.J."/>
        </authorList>
    </citation>
    <scope>NUCLEOTIDE SEQUENCE [LARGE SCALE GENOMIC DNA]</scope>
    <source>
        <strain evidence="2">Wonlab-2016</strain>
    </source>
</reference>